<proteinExistence type="inferred from homology"/>
<comment type="caution">
    <text evidence="5">The sequence shown here is derived from an EMBL/GenBank/DDBJ whole genome shotgun (WGS) entry which is preliminary data.</text>
</comment>
<evidence type="ECO:0000256" key="2">
    <source>
        <dbReference type="ARBA" id="ARBA00022679"/>
    </source>
</evidence>
<gene>
    <name evidence="5" type="ORF">ADUPG1_002100</name>
</gene>
<reference evidence="5" key="1">
    <citation type="submission" date="2022-03" db="EMBL/GenBank/DDBJ databases">
        <title>Draft genome sequence of Aduncisulcus paluster, a free-living microaerophilic Fornicata.</title>
        <authorList>
            <person name="Yuyama I."/>
            <person name="Kume K."/>
            <person name="Tamura T."/>
            <person name="Inagaki Y."/>
            <person name="Hashimoto T."/>
        </authorList>
    </citation>
    <scope>NUCLEOTIDE SEQUENCE</scope>
    <source>
        <strain evidence="5">NY0171</strain>
    </source>
</reference>
<protein>
    <recommendedName>
        <fullName evidence="4">Thiolase N-terminal domain-containing protein</fullName>
    </recommendedName>
</protein>
<evidence type="ECO:0000313" key="5">
    <source>
        <dbReference type="EMBL" id="GKT31768.1"/>
    </source>
</evidence>
<sequence>MWSAFVILKAPQAKVYRRTLMRDVVIVSAVRTPIGSFGGALASLSAVDLGVIAAKAALERACVKAEMVDEVIIGNILQAGLGQNVARQIAVGAGLPYQVPAMAINKLCGS</sequence>
<dbReference type="SUPFAM" id="SSF53901">
    <property type="entry name" value="Thiolase-like"/>
    <property type="match status" value="1"/>
</dbReference>
<dbReference type="Proteomes" id="UP001057375">
    <property type="component" value="Unassembled WGS sequence"/>
</dbReference>
<dbReference type="Gene3D" id="3.40.47.10">
    <property type="match status" value="1"/>
</dbReference>
<evidence type="ECO:0000313" key="6">
    <source>
        <dbReference type="Proteomes" id="UP001057375"/>
    </source>
</evidence>
<keyword evidence="6" id="KW-1185">Reference proteome</keyword>
<dbReference type="PANTHER" id="PTHR18919">
    <property type="entry name" value="ACETYL-COA C-ACYLTRANSFERASE"/>
    <property type="match status" value="1"/>
</dbReference>
<dbReference type="InterPro" id="IPR016039">
    <property type="entry name" value="Thiolase-like"/>
</dbReference>
<name>A0ABQ5KJX0_9EUKA</name>
<feature type="domain" description="Thiolase N-terminal" evidence="4">
    <location>
        <begin position="24"/>
        <end position="110"/>
    </location>
</feature>
<organism evidence="5 6">
    <name type="scientific">Aduncisulcus paluster</name>
    <dbReference type="NCBI Taxonomy" id="2918883"/>
    <lineage>
        <taxon>Eukaryota</taxon>
        <taxon>Metamonada</taxon>
        <taxon>Carpediemonas-like organisms</taxon>
        <taxon>Aduncisulcus</taxon>
    </lineage>
</organism>
<dbReference type="Pfam" id="PF00108">
    <property type="entry name" value="Thiolase_N"/>
    <property type="match status" value="1"/>
</dbReference>
<accession>A0ABQ5KJX0</accession>
<keyword evidence="2" id="KW-0808">Transferase</keyword>
<dbReference type="InterPro" id="IPR020616">
    <property type="entry name" value="Thiolase_N"/>
</dbReference>
<feature type="non-terminal residue" evidence="5">
    <location>
        <position position="110"/>
    </location>
</feature>
<evidence type="ECO:0000256" key="1">
    <source>
        <dbReference type="ARBA" id="ARBA00010982"/>
    </source>
</evidence>
<keyword evidence="3" id="KW-0012">Acyltransferase</keyword>
<evidence type="ECO:0000259" key="4">
    <source>
        <dbReference type="Pfam" id="PF00108"/>
    </source>
</evidence>
<evidence type="ECO:0000256" key="3">
    <source>
        <dbReference type="ARBA" id="ARBA00023315"/>
    </source>
</evidence>
<dbReference type="EMBL" id="BQXS01002248">
    <property type="protein sequence ID" value="GKT31768.1"/>
    <property type="molecule type" value="Genomic_DNA"/>
</dbReference>
<dbReference type="PANTHER" id="PTHR18919:SF107">
    <property type="entry name" value="ACETYL-COA ACETYLTRANSFERASE, CYTOSOLIC"/>
    <property type="match status" value="1"/>
</dbReference>
<comment type="similarity">
    <text evidence="1">Belongs to the thiolase-like superfamily. Thiolase family.</text>
</comment>